<feature type="transmembrane region" description="Helical" evidence="2">
    <location>
        <begin position="377"/>
        <end position="398"/>
    </location>
</feature>
<keyword evidence="2" id="KW-0472">Membrane</keyword>
<dbReference type="InterPro" id="IPR005625">
    <property type="entry name" value="PepSY-ass_TM"/>
</dbReference>
<keyword evidence="2" id="KW-0812">Transmembrane</keyword>
<name>A0AAU7C8N8_9BACT</name>
<protein>
    <submittedName>
        <fullName evidence="4">PepSY domain-containing protein</fullName>
    </submittedName>
</protein>
<dbReference type="RefSeq" id="WP_406694225.1">
    <property type="nucleotide sequence ID" value="NZ_CP155447.1"/>
</dbReference>
<dbReference type="Pfam" id="PF03929">
    <property type="entry name" value="PepSY_TM"/>
    <property type="match status" value="1"/>
</dbReference>
<feature type="transmembrane region" description="Helical" evidence="2">
    <location>
        <begin position="44"/>
        <end position="68"/>
    </location>
</feature>
<evidence type="ECO:0000256" key="1">
    <source>
        <dbReference type="SAM" id="MobiDB-lite"/>
    </source>
</evidence>
<reference evidence="4" key="1">
    <citation type="submission" date="2024-05" db="EMBL/GenBank/DDBJ databases">
        <title>Planctomycetes of the genus Singulisphaera possess chitinolytic capabilities.</title>
        <authorList>
            <person name="Ivanova A."/>
        </authorList>
    </citation>
    <scope>NUCLEOTIDE SEQUENCE</scope>
    <source>
        <strain evidence="4">Ch08T</strain>
    </source>
</reference>
<dbReference type="Pfam" id="PF03413">
    <property type="entry name" value="PepSY"/>
    <property type="match status" value="1"/>
</dbReference>
<evidence type="ECO:0000256" key="2">
    <source>
        <dbReference type="SAM" id="Phobius"/>
    </source>
</evidence>
<evidence type="ECO:0000259" key="3">
    <source>
        <dbReference type="Pfam" id="PF03413"/>
    </source>
</evidence>
<evidence type="ECO:0000313" key="4">
    <source>
        <dbReference type="EMBL" id="XBH01495.1"/>
    </source>
</evidence>
<organism evidence="4">
    <name type="scientific">Singulisphaera sp. Ch08</name>
    <dbReference type="NCBI Taxonomy" id="3120278"/>
    <lineage>
        <taxon>Bacteria</taxon>
        <taxon>Pseudomonadati</taxon>
        <taxon>Planctomycetota</taxon>
        <taxon>Planctomycetia</taxon>
        <taxon>Isosphaerales</taxon>
        <taxon>Isosphaeraceae</taxon>
        <taxon>Singulisphaera</taxon>
    </lineage>
</organism>
<gene>
    <name evidence="4" type="ORF">V5E97_24450</name>
</gene>
<dbReference type="AlphaFoldDB" id="A0AAU7C8N8"/>
<feature type="domain" description="PepSY" evidence="3">
    <location>
        <begin position="90"/>
        <end position="154"/>
    </location>
</feature>
<feature type="region of interest" description="Disordered" evidence="1">
    <location>
        <begin position="1"/>
        <end position="27"/>
    </location>
</feature>
<feature type="transmembrane region" description="Helical" evidence="2">
    <location>
        <begin position="222"/>
        <end position="249"/>
    </location>
</feature>
<dbReference type="InterPro" id="IPR025711">
    <property type="entry name" value="PepSY"/>
</dbReference>
<accession>A0AAU7C8N8</accession>
<sequence length="463" mass="50996">MPAESLSDDGDTDASGSGTPRYSASAPETVDATKPRLYRVIWRWHFYAGLIVSPILLVAAITGALYVFHAELAGWIYEDLYFVKPASERLSYDNQRTIAQQAAGGKGIEFLTVHVDPRRSTEFIADAYEGGDANPDQTHRSVFVNPYTGEVLGTQIQDKEFFHIILELHRTLFAGAPGRVIVELATSWGLVLLVTGIFLWWPRNKSRVYGVWLPRLKGKPYLVLRDLHAVVGMYATPIAAIILVTGLFMSQVWGTGYTWISVQTKQSLGDFLARGESKGVSERPSPDSLDRSVAGVLGHSQPDDVMYFMPATTPKEAHKAYLMNQGDVNTVRGFDVDQYTGAIVTATDTAELKPMVRILAFAESLHQGLTFGMTSKILAFLTCLALIGMVITGVWMWWKRRPKGETGFPHRPKQGAVPKWVGGLTVLLGILLPTVGASIILILSGDWLVRRFVGDNQKSLVQG</sequence>
<keyword evidence="2" id="KW-1133">Transmembrane helix</keyword>
<feature type="compositionally biased region" description="Acidic residues" evidence="1">
    <location>
        <begin position="1"/>
        <end position="12"/>
    </location>
</feature>
<dbReference type="PANTHER" id="PTHR34219:SF1">
    <property type="entry name" value="PEPSY DOMAIN-CONTAINING PROTEIN"/>
    <property type="match status" value="1"/>
</dbReference>
<feature type="transmembrane region" description="Helical" evidence="2">
    <location>
        <begin position="180"/>
        <end position="201"/>
    </location>
</feature>
<feature type="transmembrane region" description="Helical" evidence="2">
    <location>
        <begin position="419"/>
        <end position="443"/>
    </location>
</feature>
<dbReference type="PANTHER" id="PTHR34219">
    <property type="entry name" value="IRON-REGULATED INNER MEMBRANE PROTEIN-RELATED"/>
    <property type="match status" value="1"/>
</dbReference>
<proteinExistence type="predicted"/>
<dbReference type="EMBL" id="CP155447">
    <property type="protein sequence ID" value="XBH01495.1"/>
    <property type="molecule type" value="Genomic_DNA"/>
</dbReference>